<keyword evidence="2" id="KW-0813">Transport</keyword>
<dbReference type="SUPFAM" id="SSF52540">
    <property type="entry name" value="P-loop containing nucleoside triphosphate hydrolases"/>
    <property type="match status" value="1"/>
</dbReference>
<protein>
    <recommendedName>
        <fullName evidence="5">ABC transporter domain-containing protein</fullName>
    </recommendedName>
</protein>
<evidence type="ECO:0000256" key="4">
    <source>
        <dbReference type="ARBA" id="ARBA00022840"/>
    </source>
</evidence>
<dbReference type="InterPro" id="IPR003439">
    <property type="entry name" value="ABC_transporter-like_ATP-bd"/>
</dbReference>
<keyword evidence="4" id="KW-0067">ATP-binding</keyword>
<dbReference type="Gene3D" id="3.40.50.300">
    <property type="entry name" value="P-loop containing nucleotide triphosphate hydrolases"/>
    <property type="match status" value="1"/>
</dbReference>
<gene>
    <name evidence="6" type="ORF">FD00_GL001437</name>
</gene>
<evidence type="ECO:0000256" key="3">
    <source>
        <dbReference type="ARBA" id="ARBA00022741"/>
    </source>
</evidence>
<accession>J0US67</accession>
<organism evidence="6 7">
    <name type="scientific">Liquorilactobacillus mali KCTC 3596 = DSM 20444</name>
    <dbReference type="NCBI Taxonomy" id="1046596"/>
    <lineage>
        <taxon>Bacteria</taxon>
        <taxon>Bacillati</taxon>
        <taxon>Bacillota</taxon>
        <taxon>Bacilli</taxon>
        <taxon>Lactobacillales</taxon>
        <taxon>Lactobacillaceae</taxon>
        <taxon>Liquorilactobacillus</taxon>
    </lineage>
</organism>
<dbReference type="GO" id="GO:0016887">
    <property type="term" value="F:ATP hydrolysis activity"/>
    <property type="evidence" value="ECO:0007669"/>
    <property type="project" value="InterPro"/>
</dbReference>
<dbReference type="PANTHER" id="PTHR42711:SF5">
    <property type="entry name" value="ABC TRANSPORTER ATP-BINDING PROTEIN NATA"/>
    <property type="match status" value="1"/>
</dbReference>
<keyword evidence="3" id="KW-0547">Nucleotide-binding</keyword>
<dbReference type="AlphaFoldDB" id="J0US67"/>
<feature type="domain" description="ABC transporter" evidence="5">
    <location>
        <begin position="20"/>
        <end position="65"/>
    </location>
</feature>
<evidence type="ECO:0000313" key="7">
    <source>
        <dbReference type="Proteomes" id="UP000050898"/>
    </source>
</evidence>
<evidence type="ECO:0000259" key="5">
    <source>
        <dbReference type="Pfam" id="PF00005"/>
    </source>
</evidence>
<dbReference type="EMBL" id="AYYH01000035">
    <property type="protein sequence ID" value="KRN09062.1"/>
    <property type="molecule type" value="Genomic_DNA"/>
</dbReference>
<reference evidence="6 7" key="1">
    <citation type="journal article" date="2015" name="Genome Announc.">
        <title>Expanding the biotechnology potential of lactobacilli through comparative genomics of 213 strains and associated genera.</title>
        <authorList>
            <person name="Sun Z."/>
            <person name="Harris H.M."/>
            <person name="McCann A."/>
            <person name="Guo C."/>
            <person name="Argimon S."/>
            <person name="Zhang W."/>
            <person name="Yang X."/>
            <person name="Jeffery I.B."/>
            <person name="Cooney J.C."/>
            <person name="Kagawa T.F."/>
            <person name="Liu W."/>
            <person name="Song Y."/>
            <person name="Salvetti E."/>
            <person name="Wrobel A."/>
            <person name="Rasinkangas P."/>
            <person name="Parkhill J."/>
            <person name="Rea M.C."/>
            <person name="O'Sullivan O."/>
            <person name="Ritari J."/>
            <person name="Douillard F.P."/>
            <person name="Paul Ross R."/>
            <person name="Yang R."/>
            <person name="Briner A.E."/>
            <person name="Felis G.E."/>
            <person name="de Vos W.M."/>
            <person name="Barrangou R."/>
            <person name="Klaenhammer T.R."/>
            <person name="Caufield P.W."/>
            <person name="Cui Y."/>
            <person name="Zhang H."/>
            <person name="O'Toole P.W."/>
        </authorList>
    </citation>
    <scope>NUCLEOTIDE SEQUENCE [LARGE SCALE GENOMIC DNA]</scope>
    <source>
        <strain evidence="6 7">DSM 20444</strain>
    </source>
</reference>
<dbReference type="Pfam" id="PF00005">
    <property type="entry name" value="ABC_tran"/>
    <property type="match status" value="1"/>
</dbReference>
<comment type="similarity">
    <text evidence="1">Belongs to the ABC transporter superfamily.</text>
</comment>
<evidence type="ECO:0000313" key="6">
    <source>
        <dbReference type="EMBL" id="KRN09062.1"/>
    </source>
</evidence>
<dbReference type="GO" id="GO:0005524">
    <property type="term" value="F:ATP binding"/>
    <property type="evidence" value="ECO:0007669"/>
    <property type="project" value="UniProtKB-KW"/>
</dbReference>
<dbReference type="PATRIC" id="fig|1046596.6.peg.1519"/>
<dbReference type="InterPro" id="IPR050763">
    <property type="entry name" value="ABC_transporter_ATP-binding"/>
</dbReference>
<proteinExistence type="inferred from homology"/>
<keyword evidence="7" id="KW-1185">Reference proteome</keyword>
<dbReference type="InterPro" id="IPR027417">
    <property type="entry name" value="P-loop_NTPase"/>
</dbReference>
<name>J0US67_9LACO</name>
<comment type="caution">
    <text evidence="6">The sequence shown here is derived from an EMBL/GenBank/DDBJ whole genome shotgun (WGS) entry which is preliminary data.</text>
</comment>
<dbReference type="PANTHER" id="PTHR42711">
    <property type="entry name" value="ABC TRANSPORTER ATP-BINDING PROTEIN"/>
    <property type="match status" value="1"/>
</dbReference>
<evidence type="ECO:0000256" key="1">
    <source>
        <dbReference type="ARBA" id="ARBA00005417"/>
    </source>
</evidence>
<dbReference type="OrthoDB" id="9804819at2"/>
<dbReference type="Proteomes" id="UP000050898">
    <property type="component" value="Unassembled WGS sequence"/>
</dbReference>
<evidence type="ECO:0000256" key="2">
    <source>
        <dbReference type="ARBA" id="ARBA00022448"/>
    </source>
</evidence>
<sequence length="68" mass="7428">MKQIISVKNLNFSYGETEILKKINLTINKGEIIGLIGENGAGKTTLLNILLGLLPSKNNVQVFGDDNR</sequence>